<evidence type="ECO:0000256" key="1">
    <source>
        <dbReference type="ARBA" id="ARBA00022630"/>
    </source>
</evidence>
<keyword evidence="3" id="KW-1133">Transmembrane helix</keyword>
<protein>
    <recommendedName>
        <fullName evidence="8">NADPH--hemoprotein reductase</fullName>
    </recommendedName>
</protein>
<feature type="region of interest" description="Disordered" evidence="2">
    <location>
        <begin position="206"/>
        <end position="241"/>
    </location>
</feature>
<keyword evidence="3" id="KW-0472">Membrane</keyword>
<dbReference type="PANTHER" id="PTHR19384">
    <property type="entry name" value="NITRIC OXIDE SYNTHASE-RELATED"/>
    <property type="match status" value="1"/>
</dbReference>
<dbReference type="InterPro" id="IPR017927">
    <property type="entry name" value="FAD-bd_FR_type"/>
</dbReference>
<dbReference type="GO" id="GO:0005829">
    <property type="term" value="C:cytosol"/>
    <property type="evidence" value="ECO:0007669"/>
    <property type="project" value="TreeGrafter"/>
</dbReference>
<evidence type="ECO:0000259" key="4">
    <source>
        <dbReference type="PROSITE" id="PS50902"/>
    </source>
</evidence>
<sequence>MELEHFVIACLVIFFSILIYIGIQKSKKSQQNKGEQTNNIKQEKKINNQDLLIPISIYFGSQQGTAARFANQLAEEGKEYGFITTEIDLNEIEFTSEMKQGKVGIFCMATHGEGEPTDNAKKFIDWLQQPQSSLIEYKFTVFGLGNRQYEHYNKIGKLTNELLEKQKAVRCYKYGEGDANSTLEDDFIDWKKDLWNELKISLKDLKKQKPESKENSESESESETEKQKPEDDDNKKRNNINSISGSSFRLVVNDNNQEINFDQAQGQFDFQTKQFLKAKYCQVISINQLRQNVQDGSTLHIILDTGREGIEYKTAMNLGVYPENDDQQILDIANYLQENLDTIYNLELLQQNNKAKLPFPSPLSVRKILKYFVDFNGQLMKNTIIKLSKITNDEKIKDQLIHLTTEEGKKEFQQIVDIQKITIFQLIQKNNIQLNLAQFIELCPRISPRLFTIASSNIKSPQYVEIADSLLFDDLPDGTQKIGLCSQYFLNIQKKLQQGESVKVRVDFRESSFKLPDDPNKSIVMIGPGTGVAPFIGFLQERQIFLQSQLQKHNEYILYFGCKHENGDFIYKDQLREFERTNIIDQFYTAFSRDQEKKVYVQDLLNKNSQWIYNKIKEDSIVIYICGSTNMGNSVQNLIKEILIEYGNQSPQEVEDKIQNMEKLKFLIKELW</sequence>
<gene>
    <name evidence="6" type="ORF">PSON_ATCC_30995.1.T0490336</name>
</gene>
<dbReference type="Proteomes" id="UP000692954">
    <property type="component" value="Unassembled WGS sequence"/>
</dbReference>
<dbReference type="GO" id="GO:0003958">
    <property type="term" value="F:NADPH-hemoprotein reductase activity"/>
    <property type="evidence" value="ECO:0007669"/>
    <property type="project" value="TreeGrafter"/>
</dbReference>
<keyword evidence="7" id="KW-1185">Reference proteome</keyword>
<dbReference type="Pfam" id="PF00258">
    <property type="entry name" value="Flavodoxin_1"/>
    <property type="match status" value="1"/>
</dbReference>
<dbReference type="Pfam" id="PF00175">
    <property type="entry name" value="NAD_binding_1"/>
    <property type="match status" value="1"/>
</dbReference>
<evidence type="ECO:0008006" key="8">
    <source>
        <dbReference type="Google" id="ProtNLM"/>
    </source>
</evidence>
<dbReference type="GO" id="GO:0050660">
    <property type="term" value="F:flavin adenine dinucleotide binding"/>
    <property type="evidence" value="ECO:0007669"/>
    <property type="project" value="TreeGrafter"/>
</dbReference>
<feature type="domain" description="FAD-binding FR-type" evidence="5">
    <location>
        <begin position="276"/>
        <end position="516"/>
    </location>
</feature>
<feature type="compositionally biased region" description="Basic and acidic residues" evidence="2">
    <location>
        <begin position="206"/>
        <end position="216"/>
    </location>
</feature>
<dbReference type="InterPro" id="IPR001433">
    <property type="entry name" value="OxRdtase_FAD/NAD-bd"/>
</dbReference>
<evidence type="ECO:0000256" key="3">
    <source>
        <dbReference type="SAM" id="Phobius"/>
    </source>
</evidence>
<dbReference type="Pfam" id="PF00667">
    <property type="entry name" value="FAD_binding_1"/>
    <property type="match status" value="1"/>
</dbReference>
<feature type="transmembrane region" description="Helical" evidence="3">
    <location>
        <begin position="6"/>
        <end position="23"/>
    </location>
</feature>
<dbReference type="AlphaFoldDB" id="A0A8S1NBJ9"/>
<keyword evidence="1" id="KW-0285">Flavoprotein</keyword>
<keyword evidence="3" id="KW-0812">Transmembrane</keyword>
<dbReference type="InterPro" id="IPR003097">
    <property type="entry name" value="CysJ-like_FAD-binding"/>
</dbReference>
<feature type="domain" description="Flavodoxin-like" evidence="4">
    <location>
        <begin position="55"/>
        <end position="195"/>
    </location>
</feature>
<dbReference type="EMBL" id="CAJJDN010000049">
    <property type="protein sequence ID" value="CAD8086385.1"/>
    <property type="molecule type" value="Genomic_DNA"/>
</dbReference>
<comment type="caution">
    <text evidence="6">The sequence shown here is derived from an EMBL/GenBank/DDBJ whole genome shotgun (WGS) entry which is preliminary data.</text>
</comment>
<dbReference type="PROSITE" id="PS50902">
    <property type="entry name" value="FLAVODOXIN_LIKE"/>
    <property type="match status" value="1"/>
</dbReference>
<dbReference type="PANTHER" id="PTHR19384:SF17">
    <property type="entry name" value="NADPH--CYTOCHROME P450 REDUCTASE"/>
    <property type="match status" value="1"/>
</dbReference>
<dbReference type="OrthoDB" id="1856718at2759"/>
<dbReference type="InterPro" id="IPR008254">
    <property type="entry name" value="Flavodoxin/NO_synth"/>
</dbReference>
<dbReference type="PROSITE" id="PS51384">
    <property type="entry name" value="FAD_FR"/>
    <property type="match status" value="1"/>
</dbReference>
<name>A0A8S1NBJ9_9CILI</name>
<evidence type="ECO:0000256" key="2">
    <source>
        <dbReference type="SAM" id="MobiDB-lite"/>
    </source>
</evidence>
<organism evidence="6 7">
    <name type="scientific">Paramecium sonneborni</name>
    <dbReference type="NCBI Taxonomy" id="65129"/>
    <lineage>
        <taxon>Eukaryota</taxon>
        <taxon>Sar</taxon>
        <taxon>Alveolata</taxon>
        <taxon>Ciliophora</taxon>
        <taxon>Intramacronucleata</taxon>
        <taxon>Oligohymenophorea</taxon>
        <taxon>Peniculida</taxon>
        <taxon>Parameciidae</taxon>
        <taxon>Paramecium</taxon>
    </lineage>
</organism>
<evidence type="ECO:0000313" key="7">
    <source>
        <dbReference type="Proteomes" id="UP000692954"/>
    </source>
</evidence>
<evidence type="ECO:0000313" key="6">
    <source>
        <dbReference type="EMBL" id="CAD8086385.1"/>
    </source>
</evidence>
<dbReference type="GO" id="GO:0010181">
    <property type="term" value="F:FMN binding"/>
    <property type="evidence" value="ECO:0007669"/>
    <property type="project" value="InterPro"/>
</dbReference>
<reference evidence="6" key="1">
    <citation type="submission" date="2021-01" db="EMBL/GenBank/DDBJ databases">
        <authorList>
            <consortium name="Genoscope - CEA"/>
            <person name="William W."/>
        </authorList>
    </citation>
    <scope>NUCLEOTIDE SEQUENCE</scope>
</reference>
<proteinExistence type="predicted"/>
<evidence type="ECO:0000259" key="5">
    <source>
        <dbReference type="PROSITE" id="PS51384"/>
    </source>
</evidence>
<accession>A0A8S1NBJ9</accession>
<feature type="compositionally biased region" description="Basic and acidic residues" evidence="2">
    <location>
        <begin position="223"/>
        <end position="236"/>
    </location>
</feature>